<organism evidence="4">
    <name type="scientific">Salmonella enterica</name>
    <name type="common">Salmonella choleraesuis</name>
    <dbReference type="NCBI Taxonomy" id="28901"/>
    <lineage>
        <taxon>Bacteria</taxon>
        <taxon>Pseudomonadati</taxon>
        <taxon>Pseudomonadota</taxon>
        <taxon>Gammaproteobacteria</taxon>
        <taxon>Enterobacterales</taxon>
        <taxon>Enterobacteriaceae</taxon>
        <taxon>Salmonella</taxon>
    </lineage>
</organism>
<evidence type="ECO:0000259" key="3">
    <source>
        <dbReference type="Pfam" id="PF07804"/>
    </source>
</evidence>
<dbReference type="Pfam" id="PF07804">
    <property type="entry name" value="HipA_C"/>
    <property type="match status" value="1"/>
</dbReference>
<protein>
    <recommendedName>
        <fullName evidence="3">HipA-like C-terminal domain-containing protein</fullName>
    </recommendedName>
</protein>
<proteinExistence type="predicted"/>
<reference evidence="4" key="1">
    <citation type="submission" date="2018-12" db="EMBL/GenBank/DDBJ databases">
        <authorList>
            <consortium name="NARMS: The National Antimicrobial Resistance Monitoring System"/>
        </authorList>
    </citation>
    <scope>NUCLEOTIDE SEQUENCE</scope>
    <source>
        <strain evidence="4">FSIS11816501</strain>
    </source>
</reference>
<feature type="domain" description="HipA-like C-terminal" evidence="3">
    <location>
        <begin position="21"/>
        <end position="209"/>
    </location>
</feature>
<keyword evidence="2" id="KW-0418">Kinase</keyword>
<evidence type="ECO:0000256" key="2">
    <source>
        <dbReference type="ARBA" id="ARBA00022777"/>
    </source>
</evidence>
<dbReference type="RefSeq" id="WP_058801756.1">
    <property type="nucleotide sequence ID" value="NZ_JBNFZB010000031.1"/>
</dbReference>
<dbReference type="Gene3D" id="1.10.1070.20">
    <property type="match status" value="1"/>
</dbReference>
<evidence type="ECO:0000313" key="4">
    <source>
        <dbReference type="EMBL" id="EAN7549679.1"/>
    </source>
</evidence>
<dbReference type="EMBL" id="AACZBS010000012">
    <property type="protein sequence ID" value="EAN7549679.1"/>
    <property type="molecule type" value="Genomic_DNA"/>
</dbReference>
<dbReference type="AlphaFoldDB" id="A0A5T3RUR0"/>
<sequence length="303" mass="35104">MDCLDVTNWTELDVFAQYPVGARSKALVISPDVAPHGIKASWPYLFKRSIKKYPDQFWCEIVAYRIGLKLGFDVPKAVPSVKTNDLGHTFCGALIEWFHHKDYEKFAPAGDYFVRRDPNFDREKGAQHSLEGLRIIAKALKVDYVEWLENMALFDAVIGNTDRHQENWGFVFSPLASECQLAPFFDNGTSLCYERFPEHVADWTDHRLREHVGRGRHHLRKTLGKDEYQRLGHLEFIKELCDKKEALKQRVAEKLALLNHDFWESTFAELTEIKCPVPLTRERAAWIVRVTNMRIELIKGVTS</sequence>
<gene>
    <name evidence="4" type="ORF">ELM44_18125</name>
</gene>
<evidence type="ECO:0000256" key="1">
    <source>
        <dbReference type="ARBA" id="ARBA00022679"/>
    </source>
</evidence>
<dbReference type="InterPro" id="IPR012893">
    <property type="entry name" value="HipA-like_C"/>
</dbReference>
<dbReference type="GO" id="GO:0016301">
    <property type="term" value="F:kinase activity"/>
    <property type="evidence" value="ECO:0007669"/>
    <property type="project" value="UniProtKB-KW"/>
</dbReference>
<name>A0A5T3RUR0_SALER</name>
<keyword evidence="1" id="KW-0808">Transferase</keyword>
<accession>A0A5T3RUR0</accession>
<comment type="caution">
    <text evidence="4">The sequence shown here is derived from an EMBL/GenBank/DDBJ whole genome shotgun (WGS) entry which is preliminary data.</text>
</comment>